<dbReference type="Pfam" id="PF08493">
    <property type="entry name" value="AflR"/>
    <property type="match status" value="1"/>
</dbReference>
<evidence type="ECO:0000256" key="6">
    <source>
        <dbReference type="SAM" id="MobiDB-lite"/>
    </source>
</evidence>
<evidence type="ECO:0000256" key="1">
    <source>
        <dbReference type="ARBA" id="ARBA00022723"/>
    </source>
</evidence>
<keyword evidence="4" id="KW-0804">Transcription</keyword>
<evidence type="ECO:0000313" key="9">
    <source>
        <dbReference type="Proteomes" id="UP001302812"/>
    </source>
</evidence>
<feature type="compositionally biased region" description="Low complexity" evidence="6">
    <location>
        <begin position="307"/>
        <end position="319"/>
    </location>
</feature>
<dbReference type="GO" id="GO:0006355">
    <property type="term" value="P:regulation of DNA-templated transcription"/>
    <property type="evidence" value="ECO:0007669"/>
    <property type="project" value="InterPro"/>
</dbReference>
<dbReference type="GO" id="GO:0046872">
    <property type="term" value="F:metal ion binding"/>
    <property type="evidence" value="ECO:0007669"/>
    <property type="project" value="UniProtKB-KW"/>
</dbReference>
<reference evidence="8" key="2">
    <citation type="submission" date="2023-05" db="EMBL/GenBank/DDBJ databases">
        <authorList>
            <consortium name="Lawrence Berkeley National Laboratory"/>
            <person name="Steindorff A."/>
            <person name="Hensen N."/>
            <person name="Bonometti L."/>
            <person name="Westerberg I."/>
            <person name="Brannstrom I.O."/>
            <person name="Guillou S."/>
            <person name="Cros-Aarteil S."/>
            <person name="Calhoun S."/>
            <person name="Haridas S."/>
            <person name="Kuo A."/>
            <person name="Mondo S."/>
            <person name="Pangilinan J."/>
            <person name="Riley R."/>
            <person name="Labutti K."/>
            <person name="Andreopoulos B."/>
            <person name="Lipzen A."/>
            <person name="Chen C."/>
            <person name="Yanf M."/>
            <person name="Daum C."/>
            <person name="Ng V."/>
            <person name="Clum A."/>
            <person name="Ohm R."/>
            <person name="Martin F."/>
            <person name="Silar P."/>
            <person name="Natvig D."/>
            <person name="Lalanne C."/>
            <person name="Gautier V."/>
            <person name="Ament-Velasquez S.L."/>
            <person name="Kruys A."/>
            <person name="Hutchinson M.I."/>
            <person name="Powell A.J."/>
            <person name="Barry K."/>
            <person name="Miller A.N."/>
            <person name="Grigoriev I.V."/>
            <person name="Debuchy R."/>
            <person name="Gladieux P."/>
            <person name="Thoren M.H."/>
            <person name="Johannesson H."/>
        </authorList>
    </citation>
    <scope>NUCLEOTIDE SEQUENCE</scope>
    <source>
        <strain evidence="8">CBS 508.74</strain>
    </source>
</reference>
<evidence type="ECO:0000256" key="4">
    <source>
        <dbReference type="ARBA" id="ARBA00023163"/>
    </source>
</evidence>
<dbReference type="GO" id="GO:0005634">
    <property type="term" value="C:nucleus"/>
    <property type="evidence" value="ECO:0007669"/>
    <property type="project" value="InterPro"/>
</dbReference>
<dbReference type="GO" id="GO:0003677">
    <property type="term" value="F:DNA binding"/>
    <property type="evidence" value="ECO:0007669"/>
    <property type="project" value="UniProtKB-KW"/>
</dbReference>
<keyword evidence="1" id="KW-0479">Metal-binding</keyword>
<sequence>MACHCSQRECLSQIPQDGLSPLAALPEPEPSAFADVDDNFDVDFNSYIDGLVMAEGLQPLAPADNHPHDHHCYPNRHNQNTASPDTPSPSLSSSSSLSPPFQFTSAFPSSSLSTSPQKQTPRIQKTQQTKYEQLTDRPDHPKAAADSCLQLGLKPLASLSTASASHICIFSKSCTVSRPRSSCRPRMVGAALAVNKDAMDSARRILDCPRCLANPAAQMVVIAICDRLITWSQATAASLVGSGSGSGSNMKRSHSSAFGTGSGSGGSTPSLGSSSSSSRSDMMMMTMGAFHHQQGGAGEERGREEGLGTNNTNNNSNRNNNLELHHHLVQQAQAQAATTEKVGRQTVRLGDFVLDDAVADQAVRCVVLHDLAPH</sequence>
<dbReference type="GO" id="GO:0045122">
    <property type="term" value="P:aflatoxin biosynthetic process"/>
    <property type="evidence" value="ECO:0007669"/>
    <property type="project" value="InterPro"/>
</dbReference>
<feature type="domain" description="Aflatoxin regulatory protein" evidence="7">
    <location>
        <begin position="145"/>
        <end position="239"/>
    </location>
</feature>
<keyword evidence="2" id="KW-0805">Transcription regulation</keyword>
<dbReference type="Proteomes" id="UP001302812">
    <property type="component" value="Unassembled WGS sequence"/>
</dbReference>
<keyword evidence="3" id="KW-0238">DNA-binding</keyword>
<evidence type="ECO:0000256" key="2">
    <source>
        <dbReference type="ARBA" id="ARBA00023015"/>
    </source>
</evidence>
<feature type="region of interest" description="Disordered" evidence="6">
    <location>
        <begin position="240"/>
        <end position="280"/>
    </location>
</feature>
<comment type="caution">
    <text evidence="8">The sequence shown here is derived from an EMBL/GenBank/DDBJ whole genome shotgun (WGS) entry which is preliminary data.</text>
</comment>
<feature type="compositionally biased region" description="Basic and acidic residues" evidence="6">
    <location>
        <begin position="133"/>
        <end position="143"/>
    </location>
</feature>
<feature type="compositionally biased region" description="Polar residues" evidence="6">
    <location>
        <begin position="122"/>
        <end position="132"/>
    </location>
</feature>
<evidence type="ECO:0000313" key="8">
    <source>
        <dbReference type="EMBL" id="KAK4111490.1"/>
    </source>
</evidence>
<proteinExistence type="predicted"/>
<evidence type="ECO:0000256" key="3">
    <source>
        <dbReference type="ARBA" id="ARBA00023125"/>
    </source>
</evidence>
<dbReference type="InterPro" id="IPR013700">
    <property type="entry name" value="AflR"/>
</dbReference>
<dbReference type="RefSeq" id="XP_064669060.1">
    <property type="nucleotide sequence ID" value="XM_064815449.1"/>
</dbReference>
<feature type="region of interest" description="Disordered" evidence="6">
    <location>
        <begin position="292"/>
        <end position="319"/>
    </location>
</feature>
<dbReference type="GeneID" id="89939574"/>
<organism evidence="8 9">
    <name type="scientific">Canariomyces notabilis</name>
    <dbReference type="NCBI Taxonomy" id="2074819"/>
    <lineage>
        <taxon>Eukaryota</taxon>
        <taxon>Fungi</taxon>
        <taxon>Dikarya</taxon>
        <taxon>Ascomycota</taxon>
        <taxon>Pezizomycotina</taxon>
        <taxon>Sordariomycetes</taxon>
        <taxon>Sordariomycetidae</taxon>
        <taxon>Sordariales</taxon>
        <taxon>Chaetomiaceae</taxon>
        <taxon>Canariomyces</taxon>
    </lineage>
</organism>
<feature type="region of interest" description="Disordered" evidence="6">
    <location>
        <begin position="59"/>
        <end position="143"/>
    </location>
</feature>
<accession>A0AAN6TBW1</accession>
<keyword evidence="5" id="KW-0539">Nucleus</keyword>
<feature type="compositionally biased region" description="Low complexity" evidence="6">
    <location>
        <begin position="88"/>
        <end position="121"/>
    </location>
</feature>
<feature type="compositionally biased region" description="Polar residues" evidence="6">
    <location>
        <begin position="76"/>
        <end position="85"/>
    </location>
</feature>
<protein>
    <recommendedName>
        <fullName evidence="7">Aflatoxin regulatory protein domain-containing protein</fullName>
    </recommendedName>
</protein>
<dbReference type="EMBL" id="MU853346">
    <property type="protein sequence ID" value="KAK4111490.1"/>
    <property type="molecule type" value="Genomic_DNA"/>
</dbReference>
<name>A0AAN6TBW1_9PEZI</name>
<evidence type="ECO:0000259" key="7">
    <source>
        <dbReference type="Pfam" id="PF08493"/>
    </source>
</evidence>
<gene>
    <name evidence="8" type="ORF">N656DRAFT_780787</name>
</gene>
<reference evidence="8" key="1">
    <citation type="journal article" date="2023" name="Mol. Phylogenet. Evol.">
        <title>Genome-scale phylogeny and comparative genomics of the fungal order Sordariales.</title>
        <authorList>
            <person name="Hensen N."/>
            <person name="Bonometti L."/>
            <person name="Westerberg I."/>
            <person name="Brannstrom I.O."/>
            <person name="Guillou S."/>
            <person name="Cros-Aarteil S."/>
            <person name="Calhoun S."/>
            <person name="Haridas S."/>
            <person name="Kuo A."/>
            <person name="Mondo S."/>
            <person name="Pangilinan J."/>
            <person name="Riley R."/>
            <person name="LaButti K."/>
            <person name="Andreopoulos B."/>
            <person name="Lipzen A."/>
            <person name="Chen C."/>
            <person name="Yan M."/>
            <person name="Daum C."/>
            <person name="Ng V."/>
            <person name="Clum A."/>
            <person name="Steindorff A."/>
            <person name="Ohm R.A."/>
            <person name="Martin F."/>
            <person name="Silar P."/>
            <person name="Natvig D.O."/>
            <person name="Lalanne C."/>
            <person name="Gautier V."/>
            <person name="Ament-Velasquez S.L."/>
            <person name="Kruys A."/>
            <person name="Hutchinson M.I."/>
            <person name="Powell A.J."/>
            <person name="Barry K."/>
            <person name="Miller A.N."/>
            <person name="Grigoriev I.V."/>
            <person name="Debuchy R."/>
            <person name="Gladieux P."/>
            <person name="Hiltunen Thoren M."/>
            <person name="Johannesson H."/>
        </authorList>
    </citation>
    <scope>NUCLEOTIDE SEQUENCE</scope>
    <source>
        <strain evidence="8">CBS 508.74</strain>
    </source>
</reference>
<keyword evidence="9" id="KW-1185">Reference proteome</keyword>
<feature type="compositionally biased region" description="Low complexity" evidence="6">
    <location>
        <begin position="267"/>
        <end position="280"/>
    </location>
</feature>
<evidence type="ECO:0000256" key="5">
    <source>
        <dbReference type="ARBA" id="ARBA00023242"/>
    </source>
</evidence>
<dbReference type="AlphaFoldDB" id="A0AAN6TBW1"/>